<dbReference type="PANTHER" id="PTHR33695:SF1">
    <property type="entry name" value="LIPOPROTEIN SIGNAL PEPTIDASE"/>
    <property type="match status" value="1"/>
</dbReference>
<keyword evidence="3" id="KW-0997">Cell inner membrane</keyword>
<reference evidence="13 14" key="1">
    <citation type="submission" date="2023-04" db="EMBL/GenBank/DDBJ databases">
        <title>Spirochaete genome identified in red abalone sample constitutes a novel genus.</title>
        <authorList>
            <person name="Sharma S.P."/>
            <person name="Purcell C.M."/>
            <person name="Hyde J.R."/>
            <person name="Severin A.J."/>
        </authorList>
    </citation>
    <scope>NUCLEOTIDE SEQUENCE [LARGE SCALE GENOMIC DNA]</scope>
    <source>
        <strain evidence="13 14">SP-2023</strain>
    </source>
</reference>
<dbReference type="EMBL" id="CP123443">
    <property type="protein sequence ID" value="WGK68603.1"/>
    <property type="molecule type" value="Genomic_DNA"/>
</dbReference>
<dbReference type="RefSeq" id="WP_326926789.1">
    <property type="nucleotide sequence ID" value="NZ_CP123443.1"/>
</dbReference>
<keyword evidence="4 10" id="KW-0645">Protease</keyword>
<gene>
    <name evidence="10 13" type="primary">lspA</name>
    <name evidence="13" type="ORF">P0082_08945</name>
</gene>
<evidence type="ECO:0000256" key="3">
    <source>
        <dbReference type="ARBA" id="ARBA00022519"/>
    </source>
</evidence>
<keyword evidence="2 10" id="KW-1003">Cell membrane</keyword>
<evidence type="ECO:0000256" key="9">
    <source>
        <dbReference type="ARBA" id="ARBA00023136"/>
    </source>
</evidence>
<evidence type="ECO:0000256" key="11">
    <source>
        <dbReference type="RuleBase" id="RU000594"/>
    </source>
</evidence>
<evidence type="ECO:0000256" key="1">
    <source>
        <dbReference type="ARBA" id="ARBA00006139"/>
    </source>
</evidence>
<name>A0ABY8MHG7_9SPIO</name>
<evidence type="ECO:0000256" key="10">
    <source>
        <dbReference type="HAMAP-Rule" id="MF_00161"/>
    </source>
</evidence>
<keyword evidence="6 10" id="KW-0064">Aspartyl protease</keyword>
<dbReference type="NCBIfam" id="TIGR00077">
    <property type="entry name" value="lspA"/>
    <property type="match status" value="1"/>
</dbReference>
<organism evidence="13 14">
    <name type="scientific">Candidatus Haliotispira prima</name>
    <dbReference type="NCBI Taxonomy" id="3034016"/>
    <lineage>
        <taxon>Bacteria</taxon>
        <taxon>Pseudomonadati</taxon>
        <taxon>Spirochaetota</taxon>
        <taxon>Spirochaetia</taxon>
        <taxon>Spirochaetales</taxon>
        <taxon>Spirochaetaceae</taxon>
        <taxon>Candidatus Haliotispira</taxon>
    </lineage>
</organism>
<keyword evidence="9 10" id="KW-0472">Membrane</keyword>
<feature type="transmembrane region" description="Helical" evidence="10">
    <location>
        <begin position="54"/>
        <end position="73"/>
    </location>
</feature>
<feature type="active site" evidence="10">
    <location>
        <position position="203"/>
    </location>
</feature>
<dbReference type="HAMAP" id="MF_00161">
    <property type="entry name" value="LspA"/>
    <property type="match status" value="1"/>
</dbReference>
<dbReference type="PRINTS" id="PR00781">
    <property type="entry name" value="LIPOSIGPTASE"/>
</dbReference>
<feature type="active site" evidence="10">
    <location>
        <position position="173"/>
    </location>
</feature>
<keyword evidence="8 10" id="KW-1133">Transmembrane helix</keyword>
<comment type="similarity">
    <text evidence="1 10 12">Belongs to the peptidase A8 family.</text>
</comment>
<feature type="transmembrane region" description="Helical" evidence="10">
    <location>
        <begin position="119"/>
        <end position="136"/>
    </location>
</feature>
<dbReference type="PROSITE" id="PS00855">
    <property type="entry name" value="SPASE_II"/>
    <property type="match status" value="1"/>
</dbReference>
<dbReference type="GO" id="GO:0004190">
    <property type="term" value="F:aspartic-type endopeptidase activity"/>
    <property type="evidence" value="ECO:0007669"/>
    <property type="project" value="UniProtKB-EC"/>
</dbReference>
<evidence type="ECO:0000313" key="13">
    <source>
        <dbReference type="EMBL" id="WGK68603.1"/>
    </source>
</evidence>
<comment type="caution">
    <text evidence="10">Lacks conserved residue(s) required for the propagation of feature annotation.</text>
</comment>
<evidence type="ECO:0000313" key="14">
    <source>
        <dbReference type="Proteomes" id="UP001228690"/>
    </source>
</evidence>
<proteinExistence type="inferred from homology"/>
<dbReference type="PANTHER" id="PTHR33695">
    <property type="entry name" value="LIPOPROTEIN SIGNAL PEPTIDASE"/>
    <property type="match status" value="1"/>
</dbReference>
<comment type="pathway">
    <text evidence="10">Protein modification; lipoprotein biosynthesis (signal peptide cleavage).</text>
</comment>
<accession>A0ABY8MHG7</accession>
<dbReference type="Proteomes" id="UP001228690">
    <property type="component" value="Chromosome"/>
</dbReference>
<evidence type="ECO:0000256" key="5">
    <source>
        <dbReference type="ARBA" id="ARBA00022692"/>
    </source>
</evidence>
<keyword evidence="14" id="KW-1185">Reference proteome</keyword>
<keyword evidence="5 10" id="KW-0812">Transmembrane</keyword>
<evidence type="ECO:0000256" key="6">
    <source>
        <dbReference type="ARBA" id="ARBA00022750"/>
    </source>
</evidence>
<evidence type="ECO:0000256" key="2">
    <source>
        <dbReference type="ARBA" id="ARBA00022475"/>
    </source>
</evidence>
<evidence type="ECO:0000256" key="12">
    <source>
        <dbReference type="RuleBase" id="RU004181"/>
    </source>
</evidence>
<evidence type="ECO:0000256" key="7">
    <source>
        <dbReference type="ARBA" id="ARBA00022801"/>
    </source>
</evidence>
<evidence type="ECO:0000256" key="4">
    <source>
        <dbReference type="ARBA" id="ARBA00022670"/>
    </source>
</evidence>
<keyword evidence="7 10" id="KW-0378">Hydrolase</keyword>
<dbReference type="EC" id="3.4.23.36" evidence="10"/>
<comment type="function">
    <text evidence="10 11">This protein specifically catalyzes the removal of signal peptides from prolipoproteins.</text>
</comment>
<evidence type="ECO:0000256" key="8">
    <source>
        <dbReference type="ARBA" id="ARBA00022989"/>
    </source>
</evidence>
<dbReference type="Pfam" id="PF01252">
    <property type="entry name" value="Peptidase_A8"/>
    <property type="match status" value="1"/>
</dbReference>
<protein>
    <recommendedName>
        <fullName evidence="10">Lipoprotein signal peptidase</fullName>
        <ecNumber evidence="10">3.4.23.36</ecNumber>
    </recommendedName>
    <alternativeName>
        <fullName evidence="10">Prolipoprotein signal peptidase</fullName>
    </alternativeName>
    <alternativeName>
        <fullName evidence="10">Signal peptidase II</fullName>
        <shortName evidence="10">SPase II</shortName>
    </alternativeName>
</protein>
<comment type="subcellular location">
    <subcellularLocation>
        <location evidence="10">Cell membrane</location>
        <topology evidence="10">Multi-pass membrane protein</topology>
    </subcellularLocation>
</comment>
<dbReference type="InterPro" id="IPR001872">
    <property type="entry name" value="Peptidase_A8"/>
</dbReference>
<sequence>MTRQDRPQAEILQIVKGAKNAKGSKSLKGINGAGKIKTAGGSGNLTGDTRLRRLVFLWTLGIIFVDQLSKYYIVANVPLNDFHNPYFSMWNGYLNIIHVRNPAIAFSIGSGLPTILKTILFKFLPLIVLLYITYIVAKDRYLHKTQRVCLAVIIGGGVGNMIDRFFRPLGVVDFVDTDFINIDIDWAIFRYSMYRWPTYNVADASVLVGMIILVVYTMFFISKQERAFLLDHVGQVRPESQKSQDQNAQKNARKK</sequence>
<comment type="catalytic activity">
    <reaction evidence="10 11">
        <text>Release of signal peptides from bacterial membrane prolipoproteins. Hydrolyzes -Xaa-Yaa-Zaa-|-(S,diacylglyceryl)Cys-, in which Xaa is hydrophobic (preferably Leu), and Yaa (Ala or Ser) and Zaa (Gly or Ala) have small, neutral side chains.</text>
        <dbReference type="EC" id="3.4.23.36"/>
    </reaction>
</comment>
<feature type="transmembrane region" description="Helical" evidence="10">
    <location>
        <begin position="201"/>
        <end position="221"/>
    </location>
</feature>